<evidence type="ECO:0000259" key="2">
    <source>
        <dbReference type="PROSITE" id="PS51708"/>
    </source>
</evidence>
<name>A0ABS2K9N9_9GAMM</name>
<comment type="caution">
    <text evidence="3">The sequence shown here is derived from an EMBL/GenBank/DDBJ whole genome shotgun (WGS) entry which is preliminary data.</text>
</comment>
<organism evidence="3 4">
    <name type="scientific">Dyella flava</name>
    <dbReference type="NCBI Taxonomy" id="1920170"/>
    <lineage>
        <taxon>Bacteria</taxon>
        <taxon>Pseudomonadati</taxon>
        <taxon>Pseudomonadota</taxon>
        <taxon>Gammaproteobacteria</taxon>
        <taxon>Lysobacterales</taxon>
        <taxon>Rhodanobacteraceae</taxon>
        <taxon>Dyella</taxon>
    </lineage>
</organism>
<dbReference type="SMART" id="SM00880">
    <property type="entry name" value="CHAD"/>
    <property type="match status" value="1"/>
</dbReference>
<keyword evidence="4" id="KW-1185">Reference proteome</keyword>
<dbReference type="PANTHER" id="PTHR39339:SF1">
    <property type="entry name" value="CHAD DOMAIN-CONTAINING PROTEIN"/>
    <property type="match status" value="1"/>
</dbReference>
<sequence>MGKVRHNGGLSIGASLGALALKECRLLLQALTTRKERHGGIHHARRACRKLRSLLDFLETSSDQPHVEALHKSLRRLVHSFSDLRDAHVATRTARLLASSHTATVTPALIDQLKRRSAALLDAALDKDPDWRRRSGKSVRITTAIEALGWSTLTPTTTKKALKHSIKRMKKARRAALEKRTNKAFHRWRRRARQVRYQLEFLRKARQMAGMRKSHGQEYGARAKQLGLLTDRLGWRQDFRVFLMTLDRLSASDDVLALREALARKSAPLSKTAPTKVKHAPADTPAPPHTAH</sequence>
<proteinExistence type="predicted"/>
<evidence type="ECO:0000313" key="4">
    <source>
        <dbReference type="Proteomes" id="UP001430149"/>
    </source>
</evidence>
<accession>A0ABS2K9N9</accession>
<dbReference type="EMBL" id="JADIKE010000039">
    <property type="protein sequence ID" value="MBM7127869.1"/>
    <property type="molecule type" value="Genomic_DNA"/>
</dbReference>
<dbReference type="Pfam" id="PF05235">
    <property type="entry name" value="CHAD"/>
    <property type="match status" value="1"/>
</dbReference>
<gene>
    <name evidence="3" type="ORF">ISP19_21050</name>
</gene>
<reference evidence="3" key="1">
    <citation type="submission" date="2020-10" db="EMBL/GenBank/DDBJ databases">
        <title>Phylogeny of dyella-like bacteria.</title>
        <authorList>
            <person name="Fu J."/>
        </authorList>
    </citation>
    <scope>NUCLEOTIDE SEQUENCE</scope>
    <source>
        <strain evidence="3">DHOC52</strain>
    </source>
</reference>
<evidence type="ECO:0000313" key="3">
    <source>
        <dbReference type="EMBL" id="MBM7127869.1"/>
    </source>
</evidence>
<dbReference type="Gene3D" id="1.40.20.10">
    <property type="entry name" value="CHAD domain"/>
    <property type="match status" value="1"/>
</dbReference>
<evidence type="ECO:0000256" key="1">
    <source>
        <dbReference type="SAM" id="MobiDB-lite"/>
    </source>
</evidence>
<protein>
    <submittedName>
        <fullName evidence="3">CHAD domain-containing protein</fullName>
    </submittedName>
</protein>
<dbReference type="InterPro" id="IPR038186">
    <property type="entry name" value="CHAD_dom_sf"/>
</dbReference>
<dbReference type="PANTHER" id="PTHR39339">
    <property type="entry name" value="SLR1444 PROTEIN"/>
    <property type="match status" value="1"/>
</dbReference>
<feature type="region of interest" description="Disordered" evidence="1">
    <location>
        <begin position="269"/>
        <end position="292"/>
    </location>
</feature>
<dbReference type="PROSITE" id="PS51708">
    <property type="entry name" value="CHAD"/>
    <property type="match status" value="1"/>
</dbReference>
<dbReference type="InterPro" id="IPR007899">
    <property type="entry name" value="CHAD_dom"/>
</dbReference>
<feature type="domain" description="CHAD" evidence="2">
    <location>
        <begin position="9"/>
        <end position="282"/>
    </location>
</feature>
<dbReference type="RefSeq" id="WP_204684357.1">
    <property type="nucleotide sequence ID" value="NZ_BSNR01000014.1"/>
</dbReference>
<dbReference type="Proteomes" id="UP001430149">
    <property type="component" value="Unassembled WGS sequence"/>
</dbReference>